<gene>
    <name evidence="2" type="ORF">SAMN05660461_2871</name>
</gene>
<reference evidence="2 3" key="1">
    <citation type="submission" date="2017-02" db="EMBL/GenBank/DDBJ databases">
        <authorList>
            <person name="Peterson S.W."/>
        </authorList>
    </citation>
    <scope>NUCLEOTIDE SEQUENCE [LARGE SCALE GENOMIC DNA]</scope>
    <source>
        <strain evidence="2 3">DSM 18108</strain>
    </source>
</reference>
<evidence type="ECO:0000256" key="1">
    <source>
        <dbReference type="SAM" id="SignalP"/>
    </source>
</evidence>
<feature type="signal peptide" evidence="1">
    <location>
        <begin position="1"/>
        <end position="20"/>
    </location>
</feature>
<accession>A0A1T5NVY5</accession>
<keyword evidence="3" id="KW-1185">Reference proteome</keyword>
<organism evidence="2 3">
    <name type="scientific">Chitinophaga ginsengisegetis</name>
    <dbReference type="NCBI Taxonomy" id="393003"/>
    <lineage>
        <taxon>Bacteria</taxon>
        <taxon>Pseudomonadati</taxon>
        <taxon>Bacteroidota</taxon>
        <taxon>Chitinophagia</taxon>
        <taxon>Chitinophagales</taxon>
        <taxon>Chitinophagaceae</taxon>
        <taxon>Chitinophaga</taxon>
    </lineage>
</organism>
<dbReference type="AlphaFoldDB" id="A0A1T5NVY5"/>
<dbReference type="RefSeq" id="WP_079470182.1">
    <property type="nucleotide sequence ID" value="NZ_FUZZ01000002.1"/>
</dbReference>
<dbReference type="EMBL" id="FUZZ01000002">
    <property type="protein sequence ID" value="SKD04537.1"/>
    <property type="molecule type" value="Genomic_DNA"/>
</dbReference>
<sequence>MKKIFFIAVITLLGGKLAQAQQSTPSPVNQVKEGYKQTRANTDYSMIYLRNIAVTDAQKPQVNKIILNYLDAKRTLALANKQDLSVYRQQQPALFNDFKTKLAAVLNSEQMSAFMASKPPLDDKKNLLRGLFY</sequence>
<dbReference type="Proteomes" id="UP000190166">
    <property type="component" value="Unassembled WGS sequence"/>
</dbReference>
<evidence type="ECO:0000313" key="3">
    <source>
        <dbReference type="Proteomes" id="UP000190166"/>
    </source>
</evidence>
<proteinExistence type="predicted"/>
<protein>
    <submittedName>
        <fullName evidence="2">Uncharacterized protein</fullName>
    </submittedName>
</protein>
<dbReference type="STRING" id="393003.SAMN05660461_2871"/>
<name>A0A1T5NVY5_9BACT</name>
<evidence type="ECO:0000313" key="2">
    <source>
        <dbReference type="EMBL" id="SKD04537.1"/>
    </source>
</evidence>
<keyword evidence="1" id="KW-0732">Signal</keyword>
<feature type="chain" id="PRO_5012504743" evidence="1">
    <location>
        <begin position="21"/>
        <end position="133"/>
    </location>
</feature>